<evidence type="ECO:0000313" key="4">
    <source>
        <dbReference type="Proteomes" id="UP000252519"/>
    </source>
</evidence>
<comment type="caution">
    <text evidence="3">The sequence shown here is derived from an EMBL/GenBank/DDBJ whole genome shotgun (WGS) entry which is preliminary data.</text>
</comment>
<organism evidence="3 4">
    <name type="scientific">Ancylostoma caninum</name>
    <name type="common">Dog hookworm</name>
    <dbReference type="NCBI Taxonomy" id="29170"/>
    <lineage>
        <taxon>Eukaryota</taxon>
        <taxon>Metazoa</taxon>
        <taxon>Ecdysozoa</taxon>
        <taxon>Nematoda</taxon>
        <taxon>Chromadorea</taxon>
        <taxon>Rhabditida</taxon>
        <taxon>Rhabditina</taxon>
        <taxon>Rhabditomorpha</taxon>
        <taxon>Strongyloidea</taxon>
        <taxon>Ancylostomatidae</taxon>
        <taxon>Ancylostomatinae</taxon>
        <taxon>Ancylostoma</taxon>
    </lineage>
</organism>
<dbReference type="EMBL" id="JOJR01000002">
    <property type="protein sequence ID" value="RCN53477.1"/>
    <property type="molecule type" value="Genomic_DNA"/>
</dbReference>
<proteinExistence type="predicted"/>
<dbReference type="AlphaFoldDB" id="A0A368HDQ5"/>
<dbReference type="Pfam" id="PF07002">
    <property type="entry name" value="Copine"/>
    <property type="match status" value="1"/>
</dbReference>
<evidence type="ECO:0000313" key="3">
    <source>
        <dbReference type="EMBL" id="RCN53477.1"/>
    </source>
</evidence>
<feature type="domain" description="Copine C-terminal" evidence="2">
    <location>
        <begin position="1"/>
        <end position="40"/>
    </location>
</feature>
<reference evidence="3 4" key="1">
    <citation type="submission" date="2014-10" db="EMBL/GenBank/DDBJ databases">
        <title>Draft genome of the hookworm Ancylostoma caninum.</title>
        <authorList>
            <person name="Mitreva M."/>
        </authorList>
    </citation>
    <scope>NUCLEOTIDE SEQUENCE [LARGE SCALE GENOMIC DNA]</scope>
    <source>
        <strain evidence="3 4">Baltimore</strain>
    </source>
</reference>
<dbReference type="OrthoDB" id="5870145at2759"/>
<dbReference type="Proteomes" id="UP000252519">
    <property type="component" value="Unassembled WGS sequence"/>
</dbReference>
<name>A0A368HDQ5_ANCCA</name>
<dbReference type="InterPro" id="IPR010734">
    <property type="entry name" value="Copine_C"/>
</dbReference>
<feature type="region of interest" description="Disordered" evidence="1">
    <location>
        <begin position="34"/>
        <end position="70"/>
    </location>
</feature>
<gene>
    <name evidence="3" type="ORF">ANCCAN_00543</name>
</gene>
<feature type="compositionally biased region" description="Polar residues" evidence="1">
    <location>
        <begin position="45"/>
        <end position="55"/>
    </location>
</feature>
<keyword evidence="4" id="KW-1185">Reference proteome</keyword>
<accession>A0A368HDQ5</accession>
<protein>
    <recommendedName>
        <fullName evidence="2">Copine C-terminal domain-containing protein</fullName>
    </recommendedName>
</protein>
<sequence length="70" mass="7798">MDELDSDDSLLAFEGRQAQRDIVQFVPLRQFLQGPVTGMEDNNSELEMSFTSSPLDSDRSHPYPTAPPVA</sequence>
<evidence type="ECO:0000259" key="2">
    <source>
        <dbReference type="Pfam" id="PF07002"/>
    </source>
</evidence>
<evidence type="ECO:0000256" key="1">
    <source>
        <dbReference type="SAM" id="MobiDB-lite"/>
    </source>
</evidence>